<dbReference type="GO" id="GO:0006265">
    <property type="term" value="P:DNA topological change"/>
    <property type="evidence" value="ECO:0007669"/>
    <property type="project" value="UniProtKB-UniRule"/>
</dbReference>
<feature type="site" description="Interaction with DNA" evidence="10">
    <location>
        <position position="140"/>
    </location>
</feature>
<evidence type="ECO:0000256" key="2">
    <source>
        <dbReference type="ARBA" id="ARBA00009446"/>
    </source>
</evidence>
<organism evidence="13 14">
    <name type="scientific">Eubacterium maltosivorans</name>
    <dbReference type="NCBI Taxonomy" id="2041044"/>
    <lineage>
        <taxon>Bacteria</taxon>
        <taxon>Bacillati</taxon>
        <taxon>Bacillota</taxon>
        <taxon>Clostridia</taxon>
        <taxon>Eubacteriales</taxon>
        <taxon>Eubacteriaceae</taxon>
        <taxon>Eubacterium</taxon>
    </lineage>
</organism>
<evidence type="ECO:0000313" key="13">
    <source>
        <dbReference type="EMBL" id="QCT70673.1"/>
    </source>
</evidence>
<dbReference type="GO" id="GO:0003677">
    <property type="term" value="F:DNA binding"/>
    <property type="evidence" value="ECO:0007669"/>
    <property type="project" value="UniProtKB-KW"/>
</dbReference>
<dbReference type="RefSeq" id="WP_058694268.1">
    <property type="nucleotide sequence ID" value="NZ_CABJDW020000008.1"/>
</dbReference>
<evidence type="ECO:0000313" key="14">
    <source>
        <dbReference type="Proteomes" id="UP000218387"/>
    </source>
</evidence>
<feature type="site" description="Interaction with DNA" evidence="10">
    <location>
        <position position="155"/>
    </location>
</feature>
<dbReference type="CDD" id="cd03363">
    <property type="entry name" value="TOPRIM_TopoIA_TopoI"/>
    <property type="match status" value="1"/>
</dbReference>
<reference evidence="13 14" key="1">
    <citation type="submission" date="2018-05" db="EMBL/GenBank/DDBJ databases">
        <title>Genome comparison of Eubacterium sp.</title>
        <authorList>
            <person name="Feng Y."/>
            <person name="Sanchez-Andrea I."/>
            <person name="Stams A.J.M."/>
            <person name="De Vos W.M."/>
        </authorList>
    </citation>
    <scope>NUCLEOTIDE SEQUENCE [LARGE SCALE GENOMIC DNA]</scope>
    <source>
        <strain evidence="13 14">YI</strain>
    </source>
</reference>
<dbReference type="PRINTS" id="PR00417">
    <property type="entry name" value="PRTPISMRASEI"/>
</dbReference>
<dbReference type="PROSITE" id="PS00396">
    <property type="entry name" value="TOPO_IA_1"/>
    <property type="match status" value="1"/>
</dbReference>
<comment type="function">
    <text evidence="10">Releases the supercoiling and torsional tension of DNA, which is introduced during the DNA replication and transcription, by transiently cleaving and rejoining one strand of the DNA duplex. Introduces a single-strand break via transesterification at a target site in duplex DNA. The scissile phosphodiester is attacked by the catalytic tyrosine of the enzyme, resulting in the formation of a DNA-(5'-phosphotyrosyl)-enzyme intermediate and the expulsion of a 3'-OH DNA strand. The free DNA strand then undergoes passage around the unbroken strand, thus removing DNA supercoils. Finally, in the religation step, the DNA 3'-OH attacks the covalent intermediate to expel the active-site tyrosine and restore the DNA phosphodiester backbone.</text>
</comment>
<feature type="site" description="Interaction with DNA" evidence="10">
    <location>
        <position position="491"/>
    </location>
</feature>
<dbReference type="HAMAP" id="MF_00952">
    <property type="entry name" value="Topoisom_1_prok"/>
    <property type="match status" value="1"/>
</dbReference>
<keyword evidence="4" id="KW-0863">Zinc-finger</keyword>
<dbReference type="SMART" id="SM00437">
    <property type="entry name" value="TOP1Ac"/>
    <property type="match status" value="1"/>
</dbReference>
<keyword evidence="8 10" id="KW-0238">DNA-binding</keyword>
<dbReference type="Pfam" id="PF01396">
    <property type="entry name" value="Zn_ribbon_Top1"/>
    <property type="match status" value="3"/>
</dbReference>
<evidence type="ECO:0000256" key="8">
    <source>
        <dbReference type="ARBA" id="ARBA00023125"/>
    </source>
</evidence>
<evidence type="ECO:0000256" key="4">
    <source>
        <dbReference type="ARBA" id="ARBA00022771"/>
    </source>
</evidence>
<feature type="domain" description="Toprim" evidence="11">
    <location>
        <begin position="3"/>
        <end position="113"/>
    </location>
</feature>
<gene>
    <name evidence="10" type="primary">topA</name>
    <name evidence="13" type="ORF">CPZ25_004800</name>
</gene>
<dbReference type="InterPro" id="IPR003601">
    <property type="entry name" value="Topo_IA_2"/>
</dbReference>
<dbReference type="Gene3D" id="3.30.65.10">
    <property type="entry name" value="Bacterial Topoisomerase I, domain 1"/>
    <property type="match status" value="2"/>
</dbReference>
<keyword evidence="9 10" id="KW-0413">Isomerase</keyword>
<dbReference type="PANTHER" id="PTHR42785">
    <property type="entry name" value="DNA TOPOISOMERASE, TYPE IA, CORE"/>
    <property type="match status" value="1"/>
</dbReference>
<accession>A0A2A5TA32</accession>
<feature type="site" description="Interaction with DNA" evidence="10">
    <location>
        <position position="302"/>
    </location>
</feature>
<name>A0A2A5TA32_EUBML</name>
<keyword evidence="3" id="KW-0479">Metal-binding</keyword>
<dbReference type="InterPro" id="IPR006171">
    <property type="entry name" value="TOPRIM_dom"/>
</dbReference>
<dbReference type="CDD" id="cd00186">
    <property type="entry name" value="TOP1Ac"/>
    <property type="match status" value="1"/>
</dbReference>
<keyword evidence="6" id="KW-0460">Magnesium</keyword>
<feature type="domain" description="Topo IA-type catalytic" evidence="12">
    <location>
        <begin position="129"/>
        <end position="559"/>
    </location>
</feature>
<dbReference type="InterPro" id="IPR003602">
    <property type="entry name" value="Topo_IA_DNA-bd_dom"/>
</dbReference>
<evidence type="ECO:0000259" key="12">
    <source>
        <dbReference type="PROSITE" id="PS52039"/>
    </source>
</evidence>
<feature type="site" description="Interaction with DNA" evidence="10">
    <location>
        <position position="143"/>
    </location>
</feature>
<dbReference type="NCBIfam" id="TIGR01051">
    <property type="entry name" value="topA_bact"/>
    <property type="match status" value="1"/>
</dbReference>
<evidence type="ECO:0000256" key="6">
    <source>
        <dbReference type="ARBA" id="ARBA00022842"/>
    </source>
</evidence>
<dbReference type="InterPro" id="IPR013826">
    <property type="entry name" value="Topo_IA_cen_sub3"/>
</dbReference>
<feature type="site" description="Interaction with DNA" evidence="10">
    <location>
        <position position="139"/>
    </location>
</feature>
<dbReference type="Gene3D" id="1.10.290.10">
    <property type="entry name" value="Topoisomerase I, domain 4"/>
    <property type="match status" value="1"/>
</dbReference>
<dbReference type="InterPro" id="IPR028612">
    <property type="entry name" value="Topoisom_1_IA"/>
</dbReference>
<dbReference type="InterPro" id="IPR013498">
    <property type="entry name" value="Topo_IA_Znf"/>
</dbReference>
<evidence type="ECO:0000259" key="11">
    <source>
        <dbReference type="PROSITE" id="PS50880"/>
    </source>
</evidence>
<protein>
    <recommendedName>
        <fullName evidence="10">DNA topoisomerase 1</fullName>
        <ecNumber evidence="10">5.6.2.1</ecNumber>
    </recommendedName>
    <alternativeName>
        <fullName evidence="10">DNA topoisomerase I</fullName>
    </alternativeName>
</protein>
<dbReference type="InterPro" id="IPR013824">
    <property type="entry name" value="Topo_IA_cen_sub1"/>
</dbReference>
<dbReference type="EMBL" id="CP029487">
    <property type="protein sequence ID" value="QCT70673.1"/>
    <property type="molecule type" value="Genomic_DNA"/>
</dbReference>
<dbReference type="InterPro" id="IPR013497">
    <property type="entry name" value="Topo_IA_cen"/>
</dbReference>
<evidence type="ECO:0000256" key="7">
    <source>
        <dbReference type="ARBA" id="ARBA00023029"/>
    </source>
</evidence>
<feature type="site" description="Interaction with DNA" evidence="10">
    <location>
        <position position="148"/>
    </location>
</feature>
<dbReference type="Gene3D" id="2.70.20.10">
    <property type="entry name" value="Topoisomerase I, domain 3"/>
    <property type="match status" value="1"/>
</dbReference>
<comment type="subunit">
    <text evidence="10">Monomer.</text>
</comment>
<dbReference type="PROSITE" id="PS50880">
    <property type="entry name" value="TOPRIM"/>
    <property type="match status" value="1"/>
</dbReference>
<dbReference type="SUPFAM" id="SSF57783">
    <property type="entry name" value="Zinc beta-ribbon"/>
    <property type="match status" value="2"/>
</dbReference>
<dbReference type="InterPro" id="IPR000380">
    <property type="entry name" value="Topo_IA"/>
</dbReference>
<evidence type="ECO:0000256" key="1">
    <source>
        <dbReference type="ARBA" id="ARBA00000213"/>
    </source>
</evidence>
<dbReference type="EC" id="5.6.2.1" evidence="10"/>
<comment type="catalytic activity">
    <reaction evidence="1 10">
        <text>ATP-independent breakage of single-stranded DNA, followed by passage and rejoining.</text>
        <dbReference type="EC" id="5.6.2.1"/>
    </reaction>
</comment>
<keyword evidence="5" id="KW-0862">Zinc</keyword>
<dbReference type="GO" id="GO:0008270">
    <property type="term" value="F:zinc ion binding"/>
    <property type="evidence" value="ECO:0007669"/>
    <property type="project" value="UniProtKB-KW"/>
</dbReference>
<feature type="active site" description="O-(5'-phospho-DNA)-tyrosine intermediate" evidence="10">
    <location>
        <position position="300"/>
    </location>
</feature>
<dbReference type="AlphaFoldDB" id="A0A2A5TA32"/>
<evidence type="ECO:0000256" key="9">
    <source>
        <dbReference type="ARBA" id="ARBA00023235"/>
    </source>
</evidence>
<dbReference type="SMART" id="SM00493">
    <property type="entry name" value="TOPRIM"/>
    <property type="match status" value="1"/>
</dbReference>
<dbReference type="Pfam" id="PF01751">
    <property type="entry name" value="Toprim"/>
    <property type="match status" value="1"/>
</dbReference>
<dbReference type="KEGG" id="emt:CPZ25_004800"/>
<comment type="similarity">
    <text evidence="2 10">Belongs to the type IA topoisomerase family.</text>
</comment>
<proteinExistence type="inferred from homology"/>
<dbReference type="InterPro" id="IPR023406">
    <property type="entry name" value="Topo_IA_AS"/>
</dbReference>
<dbReference type="InterPro" id="IPR023405">
    <property type="entry name" value="Topo_IA_core_domain"/>
</dbReference>
<dbReference type="InterPro" id="IPR034149">
    <property type="entry name" value="TOPRIM_TopoI"/>
</dbReference>
<dbReference type="Pfam" id="PF01131">
    <property type="entry name" value="Topoisom_bac"/>
    <property type="match status" value="1"/>
</dbReference>
<feature type="region of interest" description="Interaction with DNA" evidence="10">
    <location>
        <begin position="163"/>
        <end position="168"/>
    </location>
</feature>
<keyword evidence="14" id="KW-1185">Reference proteome</keyword>
<dbReference type="Gene3D" id="3.40.50.140">
    <property type="match status" value="1"/>
</dbReference>
<dbReference type="PROSITE" id="PS52039">
    <property type="entry name" value="TOPO_IA_2"/>
    <property type="match status" value="1"/>
</dbReference>
<dbReference type="InterPro" id="IPR005733">
    <property type="entry name" value="TopoI_bac-type"/>
</dbReference>
<dbReference type="InterPro" id="IPR013825">
    <property type="entry name" value="Topo_IA_cen_sub2"/>
</dbReference>
<dbReference type="Gene3D" id="1.10.460.10">
    <property type="entry name" value="Topoisomerase I, domain 2"/>
    <property type="match status" value="1"/>
</dbReference>
<dbReference type="GO" id="GO:0003917">
    <property type="term" value="F:DNA topoisomerase type I (single strand cut, ATP-independent) activity"/>
    <property type="evidence" value="ECO:0007669"/>
    <property type="project" value="UniProtKB-UniRule"/>
</dbReference>
<keyword evidence="7 10" id="KW-0799">Topoisomerase</keyword>
<evidence type="ECO:0000256" key="5">
    <source>
        <dbReference type="ARBA" id="ARBA00022833"/>
    </source>
</evidence>
<evidence type="ECO:0000256" key="3">
    <source>
        <dbReference type="ARBA" id="ARBA00022723"/>
    </source>
</evidence>
<dbReference type="GO" id="GO:0005694">
    <property type="term" value="C:chromosome"/>
    <property type="evidence" value="ECO:0007669"/>
    <property type="project" value="InterPro"/>
</dbReference>
<dbReference type="SUPFAM" id="SSF56712">
    <property type="entry name" value="Prokaryotic type I DNA topoisomerase"/>
    <property type="match status" value="1"/>
</dbReference>
<feature type="site" description="Interaction with DNA" evidence="10">
    <location>
        <position position="33"/>
    </location>
</feature>
<dbReference type="Proteomes" id="UP000218387">
    <property type="component" value="Chromosome"/>
</dbReference>
<dbReference type="SMART" id="SM00436">
    <property type="entry name" value="TOP1Bc"/>
    <property type="match status" value="1"/>
</dbReference>
<evidence type="ECO:0000256" key="10">
    <source>
        <dbReference type="HAMAP-Rule" id="MF_00952"/>
    </source>
</evidence>
<dbReference type="PANTHER" id="PTHR42785:SF1">
    <property type="entry name" value="DNA TOPOISOMERASE"/>
    <property type="match status" value="1"/>
</dbReference>
<sequence length="692" mass="78489">MAKNLVIVESPAKAKTIKKYLPKGYEVQATMGHVIDLPKSRIGIDIEDHFKPDYIKIRGKGELLKKIKKEANKADNILLATDPDREGEAISWHVANFLGIDLDTKCRIEFHEITKRAVNAAIENKRAVDMDLVDSQQARRILDRLVGYSLSPFLWKKVKKGLSGGRVQSVVTRIIVDREEEIAAFVPEEYWGLDLELKKNEDKNIFLSRFYSEDGKKKTIKNAEEAARLEQVVLHNPITVAGVKKRVRKQKPPLPFTTSTLQQEAYKVLGFTTQRTMRIAQQLYEGVEVAGKGLVGLISYIRTDSTRLADEAIAEAKDFIEANYGPDYQQSSAKKTVKKKNVQDAHEGIRPSSVFNLPEEVRDSLEKDQYKLYKLIWDRMVASQMADAEYYVTDVDVACANLLFKTKGEIMKFKGFTAVYRTASSAEKEEANRLPEFEDNEELNLVKINKEQKFTKPPARYTEASLVKILEEKGIGRPSTYAPTIATIKNRDYVEVVEKHFVPTELGITVTHLMKEYFEDIVNLTFTAEMEEKLDKVADGETDWVKLLENFYGGFKKELDHAQEAAAAVTIADPESDEVCELCGRRMVIKKGKYGKFLACPGFPECKNTKPYFEKTGGICPECGGDLVKRTSKKGRTFYSCSNYPNCEYMSWDMPVPEKCPECGQTMFQKGLGKRKKIYCAKCGFEKSPDQQ</sequence>